<dbReference type="Gene3D" id="2.102.10.10">
    <property type="entry name" value="Rieske [2Fe-2S] iron-sulphur domain"/>
    <property type="match status" value="1"/>
</dbReference>
<evidence type="ECO:0000259" key="3">
    <source>
        <dbReference type="Pfam" id="PF13806"/>
    </source>
</evidence>
<protein>
    <submittedName>
        <fullName evidence="4">Nitrite reductase small subunit NirD</fullName>
    </submittedName>
</protein>
<evidence type="ECO:0000313" key="5">
    <source>
        <dbReference type="Proteomes" id="UP001248581"/>
    </source>
</evidence>
<dbReference type="InterPro" id="IPR012748">
    <property type="entry name" value="Rieske-like_NirD"/>
</dbReference>
<keyword evidence="5" id="KW-1185">Reference proteome</keyword>
<dbReference type="PANTHER" id="PTHR40562">
    <property type="match status" value="1"/>
</dbReference>
<dbReference type="Pfam" id="PF13806">
    <property type="entry name" value="Rieske_2"/>
    <property type="match status" value="1"/>
</dbReference>
<accession>A0ABY9TK93</accession>
<evidence type="ECO:0000256" key="1">
    <source>
        <dbReference type="ARBA" id="ARBA00023002"/>
    </source>
</evidence>
<dbReference type="CDD" id="cd03529">
    <property type="entry name" value="Rieske_NirD"/>
    <property type="match status" value="1"/>
</dbReference>
<dbReference type="RefSeq" id="WP_348387351.1">
    <property type="nucleotide sequence ID" value="NZ_CP134146.1"/>
</dbReference>
<dbReference type="PANTHER" id="PTHR40562:SF1">
    <property type="entry name" value="NITRITE REDUCTASE (NADH) SMALL SUBUNIT"/>
    <property type="match status" value="1"/>
</dbReference>
<dbReference type="SUPFAM" id="SSF50022">
    <property type="entry name" value="ISP domain"/>
    <property type="match status" value="1"/>
</dbReference>
<evidence type="ECO:0000256" key="2">
    <source>
        <dbReference type="ARBA" id="ARBA00023063"/>
    </source>
</evidence>
<proteinExistence type="predicted"/>
<dbReference type="EMBL" id="CP134146">
    <property type="protein sequence ID" value="WNC68194.1"/>
    <property type="molecule type" value="Genomic_DNA"/>
</dbReference>
<sequence length="115" mass="12729">MTVITRSNTNWQTLCQKDDLVKHSGVCALLDNEQQVAIFLIDDDSAFTISNWDPAGNANVLYRGLIGDENGEVFVASPLYKERFALSDGRCLDDESLSVTSYATRIEQGQVQVLV</sequence>
<dbReference type="InterPro" id="IPR017881">
    <property type="entry name" value="NirD"/>
</dbReference>
<evidence type="ECO:0000313" key="4">
    <source>
        <dbReference type="EMBL" id="WNC68194.1"/>
    </source>
</evidence>
<dbReference type="InterPro" id="IPR036922">
    <property type="entry name" value="Rieske_2Fe-2S_sf"/>
</dbReference>
<keyword evidence="1" id="KW-0560">Oxidoreductase</keyword>
<organism evidence="4 5">
    <name type="scientific">Thalassotalea nanhaiensis</name>
    <dbReference type="NCBI Taxonomy" id="3065648"/>
    <lineage>
        <taxon>Bacteria</taxon>
        <taxon>Pseudomonadati</taxon>
        <taxon>Pseudomonadota</taxon>
        <taxon>Gammaproteobacteria</taxon>
        <taxon>Alteromonadales</taxon>
        <taxon>Colwelliaceae</taxon>
        <taxon>Thalassotalea</taxon>
    </lineage>
</organism>
<keyword evidence="2" id="KW-0534">Nitrate assimilation</keyword>
<dbReference type="NCBIfam" id="TIGR02378">
    <property type="entry name" value="nirD_assim_sml"/>
    <property type="match status" value="1"/>
</dbReference>
<feature type="domain" description="Rieske-like [2Fe-2S]" evidence="3">
    <location>
        <begin position="10"/>
        <end position="113"/>
    </location>
</feature>
<reference evidence="5" key="1">
    <citation type="submission" date="2023-09" db="EMBL/GenBank/DDBJ databases">
        <authorList>
            <person name="Zhang C."/>
        </authorList>
    </citation>
    <scope>NUCLEOTIDE SEQUENCE [LARGE SCALE GENOMIC DNA]</scope>
    <source>
        <strain evidence="5">SQ345</strain>
    </source>
</reference>
<dbReference type="PROSITE" id="PS51300">
    <property type="entry name" value="NIRD"/>
    <property type="match status" value="1"/>
</dbReference>
<gene>
    <name evidence="4" type="primary">nirD</name>
    <name evidence="4" type="ORF">RI845_16910</name>
</gene>
<name>A0ABY9TK93_9GAMM</name>
<dbReference type="Proteomes" id="UP001248581">
    <property type="component" value="Chromosome"/>
</dbReference>